<accession>A0AAN8M269</accession>
<keyword evidence="1" id="KW-0343">GTPase activation</keyword>
<feature type="region of interest" description="Disordered" evidence="3">
    <location>
        <begin position="419"/>
        <end position="458"/>
    </location>
</feature>
<evidence type="ECO:0008006" key="8">
    <source>
        <dbReference type="Google" id="ProtNLM"/>
    </source>
</evidence>
<evidence type="ECO:0000256" key="1">
    <source>
        <dbReference type="ARBA" id="ARBA00022468"/>
    </source>
</evidence>
<dbReference type="Gene3D" id="3.30.505.10">
    <property type="entry name" value="SH2 domain"/>
    <property type="match status" value="1"/>
</dbReference>
<dbReference type="PROSITE" id="PS50001">
    <property type="entry name" value="SH2"/>
    <property type="match status" value="1"/>
</dbReference>
<evidence type="ECO:0000313" key="6">
    <source>
        <dbReference type="EMBL" id="KAK6323338.1"/>
    </source>
</evidence>
<dbReference type="InterPro" id="IPR038717">
    <property type="entry name" value="Tc1-like_DDE_dom"/>
</dbReference>
<proteinExistence type="predicted"/>
<evidence type="ECO:0000256" key="2">
    <source>
        <dbReference type="PROSITE-ProRule" id="PRU00191"/>
    </source>
</evidence>
<dbReference type="InterPro" id="IPR045046">
    <property type="entry name" value="Vps9-like"/>
</dbReference>
<dbReference type="GO" id="GO:0003676">
    <property type="term" value="F:nucleic acid binding"/>
    <property type="evidence" value="ECO:0007669"/>
    <property type="project" value="InterPro"/>
</dbReference>
<dbReference type="PANTHER" id="PTHR23101:SF127">
    <property type="entry name" value="RAS AND RAB INTERACTOR 1-RELATED"/>
    <property type="match status" value="1"/>
</dbReference>
<feature type="compositionally biased region" description="Acidic residues" evidence="3">
    <location>
        <begin position="395"/>
        <end position="406"/>
    </location>
</feature>
<dbReference type="InterPro" id="IPR000980">
    <property type="entry name" value="SH2"/>
</dbReference>
<dbReference type="Gene3D" id="1.20.1050.80">
    <property type="entry name" value="VPS9 domain"/>
    <property type="match status" value="1"/>
</dbReference>
<dbReference type="PANTHER" id="PTHR23101">
    <property type="entry name" value="RAB GDP/GTP EXCHANGE FACTOR"/>
    <property type="match status" value="1"/>
</dbReference>
<evidence type="ECO:0000313" key="7">
    <source>
        <dbReference type="Proteomes" id="UP001356427"/>
    </source>
</evidence>
<feature type="region of interest" description="Disordered" evidence="3">
    <location>
        <begin position="279"/>
        <end position="406"/>
    </location>
</feature>
<dbReference type="InterPro" id="IPR036397">
    <property type="entry name" value="RNaseH_sf"/>
</dbReference>
<comment type="caution">
    <text evidence="6">The sequence shown here is derived from an EMBL/GenBank/DDBJ whole genome shotgun (WGS) entry which is preliminary data.</text>
</comment>
<dbReference type="GO" id="GO:0031267">
    <property type="term" value="F:small GTPase binding"/>
    <property type="evidence" value="ECO:0007669"/>
    <property type="project" value="TreeGrafter"/>
</dbReference>
<feature type="domain" description="SH2" evidence="4">
    <location>
        <begin position="92"/>
        <end position="186"/>
    </location>
</feature>
<dbReference type="InterPro" id="IPR036860">
    <property type="entry name" value="SH2_dom_sf"/>
</dbReference>
<dbReference type="Proteomes" id="UP001356427">
    <property type="component" value="Unassembled WGS sequence"/>
</dbReference>
<organism evidence="6 7">
    <name type="scientific">Coregonus suidteri</name>
    <dbReference type="NCBI Taxonomy" id="861788"/>
    <lineage>
        <taxon>Eukaryota</taxon>
        <taxon>Metazoa</taxon>
        <taxon>Chordata</taxon>
        <taxon>Craniata</taxon>
        <taxon>Vertebrata</taxon>
        <taxon>Euteleostomi</taxon>
        <taxon>Actinopterygii</taxon>
        <taxon>Neopterygii</taxon>
        <taxon>Teleostei</taxon>
        <taxon>Protacanthopterygii</taxon>
        <taxon>Salmoniformes</taxon>
        <taxon>Salmonidae</taxon>
        <taxon>Coregoninae</taxon>
        <taxon>Coregonus</taxon>
    </lineage>
</organism>
<keyword evidence="2" id="KW-0727">SH2 domain</keyword>
<dbReference type="GO" id="GO:0005829">
    <property type="term" value="C:cytosol"/>
    <property type="evidence" value="ECO:0007669"/>
    <property type="project" value="TreeGrafter"/>
</dbReference>
<keyword evidence="7" id="KW-1185">Reference proteome</keyword>
<feature type="region of interest" description="Disordered" evidence="3">
    <location>
        <begin position="839"/>
        <end position="861"/>
    </location>
</feature>
<dbReference type="GO" id="GO:0016192">
    <property type="term" value="P:vesicle-mediated transport"/>
    <property type="evidence" value="ECO:0007669"/>
    <property type="project" value="InterPro"/>
</dbReference>
<dbReference type="Pfam" id="PF13358">
    <property type="entry name" value="DDE_3"/>
    <property type="match status" value="1"/>
</dbReference>
<dbReference type="Gene3D" id="3.30.420.10">
    <property type="entry name" value="Ribonuclease H-like superfamily/Ribonuclease H"/>
    <property type="match status" value="1"/>
</dbReference>
<gene>
    <name evidence="6" type="ORF">J4Q44_G00056770</name>
</gene>
<dbReference type="SUPFAM" id="SSF109993">
    <property type="entry name" value="VPS9 domain"/>
    <property type="match status" value="1"/>
</dbReference>
<dbReference type="InterPro" id="IPR003123">
    <property type="entry name" value="VPS9"/>
</dbReference>
<evidence type="ECO:0000256" key="3">
    <source>
        <dbReference type="SAM" id="MobiDB-lite"/>
    </source>
</evidence>
<dbReference type="SUPFAM" id="SSF55550">
    <property type="entry name" value="SH2 domain"/>
    <property type="match status" value="1"/>
</dbReference>
<feature type="compositionally biased region" description="Gly residues" evidence="3">
    <location>
        <begin position="313"/>
        <end position="322"/>
    </location>
</feature>
<dbReference type="SMART" id="SM00167">
    <property type="entry name" value="VPS9"/>
    <property type="match status" value="1"/>
</dbReference>
<dbReference type="EMBL" id="JAGTTL010000004">
    <property type="protein sequence ID" value="KAK6323338.1"/>
    <property type="molecule type" value="Genomic_DNA"/>
</dbReference>
<evidence type="ECO:0000259" key="4">
    <source>
        <dbReference type="PROSITE" id="PS50001"/>
    </source>
</evidence>
<feature type="compositionally biased region" description="Acidic residues" evidence="3">
    <location>
        <begin position="435"/>
        <end position="444"/>
    </location>
</feature>
<dbReference type="InterPro" id="IPR037191">
    <property type="entry name" value="VPS9_dom_sf"/>
</dbReference>
<dbReference type="SMART" id="SM00252">
    <property type="entry name" value="SH2"/>
    <property type="match status" value="1"/>
</dbReference>
<dbReference type="AlphaFoldDB" id="A0AAN8M269"/>
<dbReference type="PROSITE" id="PS51205">
    <property type="entry name" value="VPS9"/>
    <property type="match status" value="1"/>
</dbReference>
<feature type="compositionally biased region" description="Low complexity" evidence="3">
    <location>
        <begin position="419"/>
        <end position="434"/>
    </location>
</feature>
<protein>
    <recommendedName>
        <fullName evidence="8">Ras and Rab interactor 2-like</fullName>
    </recommendedName>
</protein>
<dbReference type="Pfam" id="PF02204">
    <property type="entry name" value="VPS9"/>
    <property type="match status" value="1"/>
</dbReference>
<feature type="compositionally biased region" description="Basic residues" evidence="3">
    <location>
        <begin position="290"/>
        <end position="301"/>
    </location>
</feature>
<name>A0AAN8M269_9TELE</name>
<dbReference type="GO" id="GO:0005096">
    <property type="term" value="F:GTPase activator activity"/>
    <property type="evidence" value="ECO:0007669"/>
    <property type="project" value="UniProtKB-KW"/>
</dbReference>
<reference evidence="6 7" key="1">
    <citation type="submission" date="2021-04" db="EMBL/GenBank/DDBJ databases">
        <authorList>
            <person name="De Guttry C."/>
            <person name="Zahm M."/>
            <person name="Klopp C."/>
            <person name="Cabau C."/>
            <person name="Louis A."/>
            <person name="Berthelot C."/>
            <person name="Parey E."/>
            <person name="Roest Crollius H."/>
            <person name="Montfort J."/>
            <person name="Robinson-Rechavi M."/>
            <person name="Bucao C."/>
            <person name="Bouchez O."/>
            <person name="Gislard M."/>
            <person name="Lluch J."/>
            <person name="Milhes M."/>
            <person name="Lampietro C."/>
            <person name="Lopez Roques C."/>
            <person name="Donnadieu C."/>
            <person name="Braasch I."/>
            <person name="Desvignes T."/>
            <person name="Postlethwait J."/>
            <person name="Bobe J."/>
            <person name="Wedekind C."/>
            <person name="Guiguen Y."/>
        </authorList>
    </citation>
    <scope>NUCLEOTIDE SEQUENCE [LARGE SCALE GENOMIC DNA]</scope>
    <source>
        <strain evidence="6">Cs_M1</strain>
        <tissue evidence="6">Blood</tissue>
    </source>
</reference>
<feature type="domain" description="VPS9" evidence="5">
    <location>
        <begin position="601"/>
        <end position="745"/>
    </location>
</feature>
<evidence type="ECO:0000259" key="5">
    <source>
        <dbReference type="PROSITE" id="PS51205"/>
    </source>
</evidence>
<dbReference type="GO" id="GO:0005085">
    <property type="term" value="F:guanyl-nucleotide exchange factor activity"/>
    <property type="evidence" value="ECO:0007669"/>
    <property type="project" value="InterPro"/>
</dbReference>
<sequence length="887" mass="98075">MGRGWVFQHDNDPKHTARATKEWLRKKHLKVLEGPSQSPDLNPIENLWRELKVRIAQRQPRNLKDLEKMQGDLGSQRSFSVLDRLLHTHPVWLQLSINADSALYILLREPVGTFLVRKCSSSQRKMLCVRVTADRAASSIKECLICEEDSTFALESSALSFPDLCRLVAFYCISRDVLPFPLELPEAIAQASSHRKLEAISHMGLEFWCSLSDTQNGPGDLQAPPTIIKAPPSTTKAPPISATQVKAGLSQDLCYLLSCGRQESLCFINPLFLQLEQQQQPQQQSTQGASHKRHRFKRSMRVRVSTESSMTLSGGGGGGGAGSFPSSVPEDPQDQERLQPTPLQPSPNPHRKVHPGAGVLRRTPALSPTSAEDEDLVPINVPPPVKAPTEPPVVEVEEDPPAPEEPSIEEACQALEGRPAPSLAELDSSSSFSSLEEEEPEPEDQFFKQLNPNPQCRPPMVRSRGGHGGLHRMSAAFVCFFAPEKRLARLVEELSRDRRSVFGSLVQEFIQRQKEELREVLAQAASSSSSFSSTTSVGVLQGLRRFLSQANCFLLDSGELSPPLETLVPDNEKDLALEKAMFGCVLKPLKVLLGQALLSLHRQDGSTQRLACSLLDCQEGAMERLGVLVGVPDTRGVERVRQKLALMQRTHSPIDKMLLLLQMCKAVQKAMGALHEGGQEVSSADFLPALSYVIVMCNTPQILLEVEYMMELLEPSWLTGEGGYYLTSVYASLCLIQSPEAEGDQVPPGGLTREAQDGLREWGRRRSLEAKSHQERQQNQRCVRILFQDGERSAVRTLQWRAGESSEALAQLCASTFGVSEPQDYTLYWRSGGEMRALPPQAQPKDLASHSEGGPSLSYLRTDHDFSKMRRLTRGGAVDLGESVCEE</sequence>
<feature type="compositionally biased region" description="Pro residues" evidence="3">
    <location>
        <begin position="380"/>
        <end position="391"/>
    </location>
</feature>
<dbReference type="Pfam" id="PF23268">
    <property type="entry name" value="RIN1"/>
    <property type="match status" value="1"/>
</dbReference>
<dbReference type="GO" id="GO:0030139">
    <property type="term" value="C:endocytic vesicle"/>
    <property type="evidence" value="ECO:0007669"/>
    <property type="project" value="TreeGrafter"/>
</dbReference>